<evidence type="ECO:0000313" key="1">
    <source>
        <dbReference type="EMBL" id="GBR74957.1"/>
    </source>
</evidence>
<gene>
    <name evidence="1" type="ORF">NO1_2041</name>
</gene>
<protein>
    <submittedName>
        <fullName evidence="1">Protein Abi2 super family</fullName>
    </submittedName>
</protein>
<organism evidence="1 2">
    <name type="scientific">Termititenax aidoneus</name>
    <dbReference type="NCBI Taxonomy" id="2218524"/>
    <lineage>
        <taxon>Bacteria</taxon>
        <taxon>Bacillati</taxon>
        <taxon>Candidatus Margulisiibacteriota</taxon>
        <taxon>Candidatus Termititenacia</taxon>
        <taxon>Candidatus Termititenacales</taxon>
        <taxon>Candidatus Termititenacaceae</taxon>
        <taxon>Candidatus Termititenax</taxon>
    </lineage>
</organism>
<dbReference type="Pfam" id="PF07751">
    <property type="entry name" value="Abi_2"/>
    <property type="match status" value="1"/>
</dbReference>
<sequence>MDKLLNQLKQHFSEKRLLSYEKIAQHKNLNITEAVNLYKLNILLCEELYAFISCIEICLRNNIHKKMTVVFGKTNWYLDVDWGDKHKKQLEDAIKKVKKLTHKDNIDPDTLISSISFGFWGHIFDGFYESTLWVKGLNKIFPYYQGSPNRKHIAAAFNTLLKVRNKIAHFESIIKNEKQLLRTYNQMAEVINWISPEIYLWFKSFNNFDSLYKQLTA</sequence>
<dbReference type="AlphaFoldDB" id="A0A388TEH6"/>
<accession>A0A388TEH6</accession>
<dbReference type="InterPro" id="IPR011664">
    <property type="entry name" value="Abi_system_AbiD/AbiF-like"/>
</dbReference>
<evidence type="ECO:0000313" key="2">
    <source>
        <dbReference type="Proteomes" id="UP000269352"/>
    </source>
</evidence>
<dbReference type="Proteomes" id="UP000269352">
    <property type="component" value="Unassembled WGS sequence"/>
</dbReference>
<proteinExistence type="predicted"/>
<reference evidence="1 2" key="1">
    <citation type="journal article" date="2019" name="ISME J.">
        <title>Genome analyses of uncultured TG2/ZB3 bacteria in 'Margulisbacteria' specifically attached to ectosymbiotic spirochetes of protists in the termite gut.</title>
        <authorList>
            <person name="Utami Y.D."/>
            <person name="Kuwahara H."/>
            <person name="Igai K."/>
            <person name="Murakami T."/>
            <person name="Sugaya K."/>
            <person name="Morikawa T."/>
            <person name="Nagura Y."/>
            <person name="Yuki M."/>
            <person name="Deevong P."/>
            <person name="Inoue T."/>
            <person name="Kihara K."/>
            <person name="Lo N."/>
            <person name="Yamada A."/>
            <person name="Ohkuma M."/>
            <person name="Hongoh Y."/>
        </authorList>
    </citation>
    <scope>NUCLEOTIDE SEQUENCE [LARGE SCALE GENOMIC DNA]</scope>
    <source>
        <strain evidence="1">NkOx7-01</strain>
    </source>
</reference>
<dbReference type="EMBL" id="BGZN01000113">
    <property type="protein sequence ID" value="GBR74957.1"/>
    <property type="molecule type" value="Genomic_DNA"/>
</dbReference>
<comment type="caution">
    <text evidence="1">The sequence shown here is derived from an EMBL/GenBank/DDBJ whole genome shotgun (WGS) entry which is preliminary data.</text>
</comment>
<name>A0A388TEH6_TERA1</name>
<keyword evidence="2" id="KW-1185">Reference proteome</keyword>